<evidence type="ECO:0000313" key="20">
    <source>
        <dbReference type="Proteomes" id="UP000008672"/>
    </source>
</evidence>
<dbReference type="eggNOG" id="KOG2849">
    <property type="taxonomic scope" value="Eukaryota"/>
</dbReference>
<keyword evidence="8" id="KW-0732">Signal</keyword>
<gene>
    <name evidence="19" type="primary">ENDOU</name>
</gene>
<dbReference type="OMA" id="PGRACHL"/>
<dbReference type="GeneTree" id="ENSGT00530000063825"/>
<dbReference type="Gene3D" id="4.10.410.20">
    <property type="match status" value="2"/>
</dbReference>
<dbReference type="Ensembl" id="ENSLACT00000015386.1">
    <property type="protein sequence ID" value="ENSLACP00000015280.1"/>
    <property type="gene ID" value="ENSLACG00000013450.1"/>
</dbReference>
<evidence type="ECO:0000256" key="9">
    <source>
        <dbReference type="ARBA" id="ARBA00022759"/>
    </source>
</evidence>
<reference evidence="20" key="1">
    <citation type="submission" date="2011-08" db="EMBL/GenBank/DDBJ databases">
        <title>The draft genome of Latimeria chalumnae.</title>
        <authorList>
            <person name="Di Palma F."/>
            <person name="Alfoldi J."/>
            <person name="Johnson J."/>
            <person name="Berlin A."/>
            <person name="Gnerre S."/>
            <person name="Jaffe D."/>
            <person name="MacCallum I."/>
            <person name="Young S."/>
            <person name="Walker B.J."/>
            <person name="Lander E."/>
            <person name="Lindblad-Toh K."/>
        </authorList>
    </citation>
    <scope>NUCLEOTIDE SEQUENCE [LARGE SCALE GENOMIC DNA]</scope>
    <source>
        <strain evidence="20">Wild caught</strain>
    </source>
</reference>
<protein>
    <recommendedName>
        <fullName evidence="16">Uridylate-specific endoribonuclease</fullName>
        <ecNumber evidence="16">4.6.1.-</ecNumber>
    </recommendedName>
</protein>
<dbReference type="AlphaFoldDB" id="H3B059"/>
<dbReference type="Pfam" id="PF01033">
    <property type="entry name" value="Somatomedin_B"/>
    <property type="match status" value="2"/>
</dbReference>
<evidence type="ECO:0000256" key="2">
    <source>
        <dbReference type="ARBA" id="ARBA00004613"/>
    </source>
</evidence>
<dbReference type="InterPro" id="IPR037227">
    <property type="entry name" value="EndoU-like"/>
</dbReference>
<dbReference type="InterPro" id="IPR039787">
    <property type="entry name" value="ENDOU"/>
</dbReference>
<dbReference type="CDD" id="cd21159">
    <property type="entry name" value="XendoU"/>
    <property type="match status" value="1"/>
</dbReference>
<evidence type="ECO:0000256" key="15">
    <source>
        <dbReference type="ARBA" id="ARBA00048688"/>
    </source>
</evidence>
<dbReference type="InParanoid" id="H3B059"/>
<dbReference type="EMBL" id="AFYH01100737">
    <property type="status" value="NOT_ANNOTATED_CDS"/>
    <property type="molecule type" value="Genomic_DNA"/>
</dbReference>
<keyword evidence="12" id="KW-1015">Disulfide bond</keyword>
<feature type="domain" description="SMB" evidence="17">
    <location>
        <begin position="69"/>
        <end position="110"/>
    </location>
</feature>
<feature type="domain" description="EndoU" evidence="18">
    <location>
        <begin position="121"/>
        <end position="395"/>
    </location>
</feature>
<dbReference type="PROSITE" id="PS51959">
    <property type="entry name" value="ENDOU"/>
    <property type="match status" value="1"/>
</dbReference>
<evidence type="ECO:0000256" key="10">
    <source>
        <dbReference type="ARBA" id="ARBA00022801"/>
    </source>
</evidence>
<keyword evidence="11 16" id="KW-0694">RNA-binding</keyword>
<evidence type="ECO:0000256" key="8">
    <source>
        <dbReference type="ARBA" id="ARBA00022729"/>
    </source>
</evidence>
<evidence type="ECO:0000259" key="17">
    <source>
        <dbReference type="PROSITE" id="PS50958"/>
    </source>
</evidence>
<dbReference type="GO" id="GO:0005576">
    <property type="term" value="C:extracellular region"/>
    <property type="evidence" value="ECO:0007669"/>
    <property type="project" value="UniProtKB-SubCell"/>
</dbReference>
<comment type="subcellular location">
    <subcellularLocation>
        <location evidence="2">Secreted</location>
    </subcellularLocation>
</comment>
<evidence type="ECO:0000256" key="7">
    <source>
        <dbReference type="ARBA" id="ARBA00022723"/>
    </source>
</evidence>
<dbReference type="EMBL" id="AFYH01100741">
    <property type="status" value="NOT_ANNOTATED_CDS"/>
    <property type="molecule type" value="Genomic_DNA"/>
</dbReference>
<dbReference type="GO" id="GO:0046872">
    <property type="term" value="F:metal ion binding"/>
    <property type="evidence" value="ECO:0007669"/>
    <property type="project" value="UniProtKB-UniRule"/>
</dbReference>
<dbReference type="STRING" id="7897.ENSLACP00000015280"/>
<dbReference type="EMBL" id="AFYH01100736">
    <property type="status" value="NOT_ANNOTATED_CDS"/>
    <property type="molecule type" value="Genomic_DNA"/>
</dbReference>
<keyword evidence="5" id="KW-0964">Secreted</keyword>
<dbReference type="EMBL" id="AFYH01100739">
    <property type="status" value="NOT_ANNOTATED_CDS"/>
    <property type="molecule type" value="Genomic_DNA"/>
</dbReference>
<dbReference type="GO" id="GO:0004521">
    <property type="term" value="F:RNA endonuclease activity"/>
    <property type="evidence" value="ECO:0007669"/>
    <property type="project" value="UniProtKB-UniRule"/>
</dbReference>
<evidence type="ECO:0000256" key="6">
    <source>
        <dbReference type="ARBA" id="ARBA00022722"/>
    </source>
</evidence>
<keyword evidence="6 16" id="KW-0540">Nuclease</keyword>
<dbReference type="Pfam" id="PF09412">
    <property type="entry name" value="XendoU"/>
    <property type="match status" value="1"/>
</dbReference>
<evidence type="ECO:0000313" key="19">
    <source>
        <dbReference type="Ensembl" id="ENSLACP00000015280.1"/>
    </source>
</evidence>
<dbReference type="GO" id="GO:0016787">
    <property type="term" value="F:hydrolase activity"/>
    <property type="evidence" value="ECO:0007669"/>
    <property type="project" value="UniProtKB-KW"/>
</dbReference>
<dbReference type="PANTHER" id="PTHR12439:SF40">
    <property type="entry name" value="URIDYLATE-SPECIFIC ENDORIBONUCLEASE"/>
    <property type="match status" value="1"/>
</dbReference>
<sequence>GSTDSCQNRCGEGFNAAFTCQCNAACVRHGDCCADYYACNYKKDLQITFFYLRYQVTVKKNPVADLPLALHSCKGRCDESYNRDDPCHCNKCQQYNNCCNDYSALCDDHTTGGTSAGDHISNAEILELSEQFYSLDINKVDETNIVINAQRLIPNSDTDAKVDYAPARLYTFVNEGVFFARPTFAAFISLLNNYHQKTGEAEVFSNEQFAEQDTFLSEIMKTPIMQEFYNFLHSKSRLMREQEYTDAFFPLWFHFYHRGSCEGHSSIIKNLFSTGEIKKGKVSSFHNWIRFYLLEKSGSLNYYSHNFEGPWPGYPEMLGMQFNWNGYFKEVGSEFIGSSPEYDFAMYTLCFLAKPDKLCKVSVNGYQMGIQTYTWTKSVYGNGKKYVATAYPATP</sequence>
<dbReference type="GO" id="GO:0016829">
    <property type="term" value="F:lyase activity"/>
    <property type="evidence" value="ECO:0007669"/>
    <property type="project" value="UniProtKB-KW"/>
</dbReference>
<evidence type="ECO:0000256" key="13">
    <source>
        <dbReference type="ARBA" id="ARBA00023211"/>
    </source>
</evidence>
<comment type="cofactor">
    <cofactor evidence="1 16">
        <name>Mn(2+)</name>
        <dbReference type="ChEBI" id="CHEBI:29035"/>
    </cofactor>
</comment>
<keyword evidence="14" id="KW-0456">Lyase</keyword>
<keyword evidence="20" id="KW-1185">Reference proteome</keyword>
<dbReference type="Proteomes" id="UP000008672">
    <property type="component" value="Unassembled WGS sequence"/>
</dbReference>
<keyword evidence="7 16" id="KW-0479">Metal-binding</keyword>
<evidence type="ECO:0000256" key="5">
    <source>
        <dbReference type="ARBA" id="ARBA00022525"/>
    </source>
</evidence>
<reference evidence="19" key="3">
    <citation type="submission" date="2025-09" db="UniProtKB">
        <authorList>
            <consortium name="Ensembl"/>
        </authorList>
    </citation>
    <scope>IDENTIFICATION</scope>
</reference>
<evidence type="ECO:0000256" key="3">
    <source>
        <dbReference type="ARBA" id="ARBA00010168"/>
    </source>
</evidence>
<dbReference type="PROSITE" id="PS50958">
    <property type="entry name" value="SMB_2"/>
    <property type="match status" value="2"/>
</dbReference>
<evidence type="ECO:0000256" key="16">
    <source>
        <dbReference type="RuleBase" id="RU367085"/>
    </source>
</evidence>
<dbReference type="FunCoup" id="H3B059">
    <property type="interactions" value="60"/>
</dbReference>
<dbReference type="HOGENOM" id="CLU_048034_0_0_1"/>
<comment type="similarity">
    <text evidence="3 16">Belongs to the ENDOU family.</text>
</comment>
<dbReference type="InterPro" id="IPR018998">
    <property type="entry name" value="EndoU_C"/>
</dbReference>
<dbReference type="EMBL" id="AFYH01100735">
    <property type="status" value="NOT_ANNOTATED_CDS"/>
    <property type="molecule type" value="Genomic_DNA"/>
</dbReference>
<dbReference type="SMART" id="SM00201">
    <property type="entry name" value="SO"/>
    <property type="match status" value="2"/>
</dbReference>
<organism evidence="19 20">
    <name type="scientific">Latimeria chalumnae</name>
    <name type="common">Coelacanth</name>
    <dbReference type="NCBI Taxonomy" id="7897"/>
    <lineage>
        <taxon>Eukaryota</taxon>
        <taxon>Metazoa</taxon>
        <taxon>Chordata</taxon>
        <taxon>Craniata</taxon>
        <taxon>Vertebrata</taxon>
        <taxon>Euteleostomi</taxon>
        <taxon>Coelacanthiformes</taxon>
        <taxon>Coelacanthidae</taxon>
        <taxon>Latimeria</taxon>
    </lineage>
</organism>
<dbReference type="GO" id="GO:0003723">
    <property type="term" value="F:RNA binding"/>
    <property type="evidence" value="ECO:0007669"/>
    <property type="project" value="UniProtKB-UniRule"/>
</dbReference>
<evidence type="ECO:0000259" key="18">
    <source>
        <dbReference type="PROSITE" id="PS51959"/>
    </source>
</evidence>
<name>H3B059_LATCH</name>
<evidence type="ECO:0000256" key="14">
    <source>
        <dbReference type="ARBA" id="ARBA00023239"/>
    </source>
</evidence>
<dbReference type="InterPro" id="IPR036024">
    <property type="entry name" value="Somatomedin_B-like_dom_sf"/>
</dbReference>
<evidence type="ECO:0000256" key="12">
    <source>
        <dbReference type="ARBA" id="ARBA00023157"/>
    </source>
</evidence>
<reference evidence="19" key="2">
    <citation type="submission" date="2025-08" db="UniProtKB">
        <authorList>
            <consortium name="Ensembl"/>
        </authorList>
    </citation>
    <scope>IDENTIFICATION</scope>
</reference>
<dbReference type="SUPFAM" id="SSF142877">
    <property type="entry name" value="EndoU-like"/>
    <property type="match status" value="1"/>
</dbReference>
<comment type="catalytic activity">
    <reaction evidence="15">
        <text>ribonucleotidyl-uridine-RNA = a 5'-end dephospho-uridine-RNA + a 3'-end 2',3'-cyclophospho-ribonucleotide-RNA</text>
        <dbReference type="Rhea" id="RHEA:67792"/>
        <dbReference type="Rhea" id="RHEA-COMP:10464"/>
        <dbReference type="Rhea" id="RHEA-COMP:17354"/>
        <dbReference type="Rhea" id="RHEA-COMP:17356"/>
        <dbReference type="ChEBI" id="CHEBI:83064"/>
        <dbReference type="ChEBI" id="CHEBI:173117"/>
        <dbReference type="ChEBI" id="CHEBI:173224"/>
    </reaction>
    <physiologicalReaction direction="left-to-right" evidence="15">
        <dbReference type="Rhea" id="RHEA:67793"/>
    </physiologicalReaction>
</comment>
<dbReference type="EMBL" id="AFYH01100740">
    <property type="status" value="NOT_ANNOTATED_CDS"/>
    <property type="molecule type" value="Genomic_DNA"/>
</dbReference>
<evidence type="ECO:0000256" key="1">
    <source>
        <dbReference type="ARBA" id="ARBA00001936"/>
    </source>
</evidence>
<keyword evidence="13 16" id="KW-0464">Manganese</keyword>
<dbReference type="EC" id="4.6.1.-" evidence="16"/>
<feature type="domain" description="SMB" evidence="17">
    <location>
        <begin position="2"/>
        <end position="44"/>
    </location>
</feature>
<dbReference type="PANTHER" id="PTHR12439">
    <property type="entry name" value="PLACENTAL PROTEIN 11-RELATED"/>
    <property type="match status" value="1"/>
</dbReference>
<dbReference type="EMBL" id="AFYH01100734">
    <property type="status" value="NOT_ANNOTATED_CDS"/>
    <property type="molecule type" value="Genomic_DNA"/>
</dbReference>
<keyword evidence="10 16" id="KW-0378">Hydrolase</keyword>
<dbReference type="InterPro" id="IPR001212">
    <property type="entry name" value="Somatomedin_B_dom"/>
</dbReference>
<dbReference type="EMBL" id="AFYH01100738">
    <property type="status" value="NOT_ANNOTATED_CDS"/>
    <property type="molecule type" value="Genomic_DNA"/>
</dbReference>
<comment type="subunit">
    <text evidence="4 16">Monomer.</text>
</comment>
<evidence type="ECO:0000256" key="11">
    <source>
        <dbReference type="ARBA" id="ARBA00022884"/>
    </source>
</evidence>
<evidence type="ECO:0000256" key="4">
    <source>
        <dbReference type="ARBA" id="ARBA00011245"/>
    </source>
</evidence>
<keyword evidence="9 16" id="KW-0255">Endonuclease</keyword>
<accession>H3B059</accession>
<proteinExistence type="inferred from homology"/>
<dbReference type="SUPFAM" id="SSF90188">
    <property type="entry name" value="Somatomedin B domain"/>
    <property type="match status" value="2"/>
</dbReference>